<proteinExistence type="predicted"/>
<keyword evidence="1" id="KW-0479">Metal-binding</keyword>
<keyword evidence="4" id="KW-0378">Hydrolase</keyword>
<dbReference type="SUPFAM" id="SSF53927">
    <property type="entry name" value="Cytidine deaminase-like"/>
    <property type="match status" value="1"/>
</dbReference>
<dbReference type="Pfam" id="PF00383">
    <property type="entry name" value="dCMP_cyt_deam_1"/>
    <property type="match status" value="1"/>
</dbReference>
<protein>
    <submittedName>
        <fullName evidence="4">tRNA-specific adenosine deaminase</fullName>
        <ecNumber evidence="4">3.5.4.33</ecNumber>
    </submittedName>
</protein>
<dbReference type="GO" id="GO:0052717">
    <property type="term" value="F:tRNA-specific adenosine-34 deaminase activity"/>
    <property type="evidence" value="ECO:0007669"/>
    <property type="project" value="UniProtKB-EC"/>
</dbReference>
<evidence type="ECO:0000256" key="2">
    <source>
        <dbReference type="ARBA" id="ARBA00022833"/>
    </source>
</evidence>
<evidence type="ECO:0000313" key="5">
    <source>
        <dbReference type="Proteomes" id="UP000494363"/>
    </source>
</evidence>
<dbReference type="InterPro" id="IPR016193">
    <property type="entry name" value="Cytidine_deaminase-like"/>
</dbReference>
<dbReference type="PROSITE" id="PS00903">
    <property type="entry name" value="CYT_DCMP_DEAMINASES_1"/>
    <property type="match status" value="1"/>
</dbReference>
<evidence type="ECO:0000259" key="3">
    <source>
        <dbReference type="PROSITE" id="PS51747"/>
    </source>
</evidence>
<dbReference type="GO" id="GO:0008270">
    <property type="term" value="F:zinc ion binding"/>
    <property type="evidence" value="ECO:0007669"/>
    <property type="project" value="InterPro"/>
</dbReference>
<dbReference type="AlphaFoldDB" id="A0A6J5E6U1"/>
<feature type="domain" description="CMP/dCMP-type deaminase" evidence="3">
    <location>
        <begin position="179"/>
        <end position="303"/>
    </location>
</feature>
<keyword evidence="2" id="KW-0862">Zinc</keyword>
<evidence type="ECO:0000313" key="4">
    <source>
        <dbReference type="EMBL" id="CAB3761617.1"/>
    </source>
</evidence>
<dbReference type="PROSITE" id="PS51747">
    <property type="entry name" value="CYT_DCMP_DEAMINASES_2"/>
    <property type="match status" value="1"/>
</dbReference>
<name>A0A6J5E6U1_9BURK</name>
<dbReference type="EMBL" id="CADIKH010000018">
    <property type="protein sequence ID" value="CAB3761617.1"/>
    <property type="molecule type" value="Genomic_DNA"/>
</dbReference>
<dbReference type="Proteomes" id="UP000494363">
    <property type="component" value="Unassembled WGS sequence"/>
</dbReference>
<dbReference type="InterPro" id="IPR016192">
    <property type="entry name" value="APOBEC/CMP_deaminase_Zn-bd"/>
</dbReference>
<dbReference type="EC" id="3.5.4.33" evidence="4"/>
<dbReference type="InterPro" id="IPR002125">
    <property type="entry name" value="CMP_dCMP_dom"/>
</dbReference>
<dbReference type="RefSeq" id="WP_175228288.1">
    <property type="nucleotide sequence ID" value="NZ_CADIKH010000018.1"/>
</dbReference>
<dbReference type="Gene3D" id="3.40.140.10">
    <property type="entry name" value="Cytidine Deaminase, domain 2"/>
    <property type="match status" value="1"/>
</dbReference>
<sequence>MNEIAERDRHCIIGALQRACGIPPQTPVLFCVVSPTSPLHDRSEVFWIQDASQHHGRTLLMLIEFAARTTFKNKPGTLASVAICQYGTVRKNYAEQQPWKGALAFMKATSGQSPEVCYYFIDSAQQNPVGAAELSTKRFQFRKFAAGNQPRLDVSLANIPTIRQPVDLAQVSPVDGTHAVHRIYMAAAFTLATQIDKEKGYKIAAIIVGSNGQIISWGTNDSRNTNSLAHAERTAIERYLQFHGQSQLPDGCRIYTTLKPCLLCAGWIADTTQNSLLVYYGHQDNGTHARNTALDNNHSSIQMELGSGTEKPVRTYQDVEYKEPITFERQKNKVGPYLRQNLHAYLDRTVRGNIVQTLDTEAPREFKPVYQSLIRKLDKYFRYAKAAEFDSVHLNVIVVLLHVVEFLKLFAFQFDDQQMEEVQRMVTEIEKLNAAFLASISQ</sequence>
<accession>A0A6J5E6U1</accession>
<reference evidence="4 5" key="1">
    <citation type="submission" date="2020-04" db="EMBL/GenBank/DDBJ databases">
        <authorList>
            <person name="De Canck E."/>
        </authorList>
    </citation>
    <scope>NUCLEOTIDE SEQUENCE [LARGE SCALE GENOMIC DNA]</scope>
    <source>
        <strain evidence="4 5">LMG 29542</strain>
    </source>
</reference>
<organism evidence="4 5">
    <name type="scientific">Paraburkholderia humisilvae</name>
    <dbReference type="NCBI Taxonomy" id="627669"/>
    <lineage>
        <taxon>Bacteria</taxon>
        <taxon>Pseudomonadati</taxon>
        <taxon>Pseudomonadota</taxon>
        <taxon>Betaproteobacteria</taxon>
        <taxon>Burkholderiales</taxon>
        <taxon>Burkholderiaceae</taxon>
        <taxon>Paraburkholderia</taxon>
    </lineage>
</organism>
<keyword evidence="5" id="KW-1185">Reference proteome</keyword>
<evidence type="ECO:0000256" key="1">
    <source>
        <dbReference type="ARBA" id="ARBA00022723"/>
    </source>
</evidence>
<gene>
    <name evidence="4" type="primary">tadA_2</name>
    <name evidence="4" type="ORF">LMG29542_04131</name>
</gene>